<protein>
    <recommendedName>
        <fullName evidence="4">Phage protein</fullName>
    </recommendedName>
</protein>
<dbReference type="Proteomes" id="UP001198026">
    <property type="component" value="Unassembled WGS sequence"/>
</dbReference>
<proteinExistence type="predicted"/>
<dbReference type="Proteomes" id="UP001217945">
    <property type="component" value="Unassembled WGS sequence"/>
</dbReference>
<dbReference type="AlphaFoldDB" id="A0AAW4X7N8"/>
<name>A0AAW4X7N8_LIMRT</name>
<reference evidence="1" key="1">
    <citation type="submission" date="2021-10" db="EMBL/GenBank/DDBJ databases">
        <title>Evolutionary history and lifestyle of the vertebrate symbiont Limosilactobacillus reuteri.</title>
        <authorList>
            <person name="Zheng J."/>
            <person name="Li F."/>
            <person name="Gaenzle M."/>
            <person name="Walter J."/>
        </authorList>
    </citation>
    <scope>NUCLEOTIDE SEQUENCE</scope>
    <source>
        <strain evidence="1">GQ_1_3_1</strain>
    </source>
</reference>
<reference evidence="2" key="2">
    <citation type="submission" date="2023-02" db="EMBL/GenBank/DDBJ databases">
        <title>Complete genome sequence of Limosilactobacillus reuteri SRCM217616 isolated from Bos taurus feces.</title>
        <authorList>
            <person name="Yang H.-G."/>
            <person name="Kim J.-W."/>
            <person name="Ha G.-S."/>
            <person name="Yang H.-J."/>
            <person name="Jeong D.-Y."/>
        </authorList>
    </citation>
    <scope>NUCLEOTIDE SEQUENCE</scope>
    <source>
        <strain evidence="2">SRCM217616</strain>
    </source>
</reference>
<dbReference type="EMBL" id="JAJGWB010000148">
    <property type="protein sequence ID" value="MCC4478362.1"/>
    <property type="molecule type" value="Genomic_DNA"/>
</dbReference>
<sequence length="149" mass="17566">MVQLLPTVKINIRPTVEDKFRYNLVVINNKRYFQTHEDVKDNYARDYQQAIVQHLTIDTFRKGALRSTLINSLKELIIKKDLKGRRLSLYHSPDSMKGWEFYQVVKGVYGAKAVYLFKMINGIEFEVRRLDLQESSKFVNSDDADLQYL</sequence>
<dbReference type="EMBL" id="JAQTKT010000001">
    <property type="protein sequence ID" value="MDD1381436.1"/>
    <property type="molecule type" value="Genomic_DNA"/>
</dbReference>
<evidence type="ECO:0008006" key="4">
    <source>
        <dbReference type="Google" id="ProtNLM"/>
    </source>
</evidence>
<comment type="caution">
    <text evidence="1">The sequence shown here is derived from an EMBL/GenBank/DDBJ whole genome shotgun (WGS) entry which is preliminary data.</text>
</comment>
<dbReference type="RefSeq" id="WP_225430673.1">
    <property type="nucleotide sequence ID" value="NZ_CP047416.1"/>
</dbReference>
<accession>A0AAW4X7N8</accession>
<evidence type="ECO:0000313" key="3">
    <source>
        <dbReference type="Proteomes" id="UP001198026"/>
    </source>
</evidence>
<gene>
    <name evidence="1" type="ORF">LMB76_09085</name>
    <name evidence="2" type="ORF">PSQ53_00295</name>
</gene>
<evidence type="ECO:0000313" key="2">
    <source>
        <dbReference type="EMBL" id="MDD1381436.1"/>
    </source>
</evidence>
<evidence type="ECO:0000313" key="1">
    <source>
        <dbReference type="EMBL" id="MCC4478362.1"/>
    </source>
</evidence>
<organism evidence="1 3">
    <name type="scientific">Limosilactobacillus reuteri</name>
    <name type="common">Lactobacillus reuteri</name>
    <dbReference type="NCBI Taxonomy" id="1598"/>
    <lineage>
        <taxon>Bacteria</taxon>
        <taxon>Bacillati</taxon>
        <taxon>Bacillota</taxon>
        <taxon>Bacilli</taxon>
        <taxon>Lactobacillales</taxon>
        <taxon>Lactobacillaceae</taxon>
        <taxon>Limosilactobacillus</taxon>
    </lineage>
</organism>